<dbReference type="Proteomes" id="UP001211987">
    <property type="component" value="Unassembled WGS sequence"/>
</dbReference>
<gene>
    <name evidence="1" type="ORF">PM738_05540</name>
</gene>
<evidence type="ECO:0000313" key="2">
    <source>
        <dbReference type="Proteomes" id="UP001211987"/>
    </source>
</evidence>
<comment type="caution">
    <text evidence="1">The sequence shown here is derived from an EMBL/GenBank/DDBJ whole genome shotgun (WGS) entry which is preliminary data.</text>
</comment>
<protein>
    <submittedName>
        <fullName evidence="1">Uncharacterized protein</fullName>
    </submittedName>
</protein>
<accession>A0AB35III9</accession>
<dbReference type="EMBL" id="JAQLKE010000006">
    <property type="protein sequence ID" value="MDB7083259.1"/>
    <property type="molecule type" value="Genomic_DNA"/>
</dbReference>
<dbReference type="RefSeq" id="WP_272018782.1">
    <property type="nucleotide sequence ID" value="NZ_JAQLKE010000006.1"/>
</dbReference>
<name>A0AB35III9_9FIRM</name>
<reference evidence="1" key="1">
    <citation type="submission" date="2023-01" db="EMBL/GenBank/DDBJ databases">
        <title>Human gut microbiome strain richness.</title>
        <authorList>
            <person name="Chen-Liaw A."/>
        </authorList>
    </citation>
    <scope>NUCLEOTIDE SEQUENCE</scope>
    <source>
        <strain evidence="1">1001217st2_G6_1001217B_191108</strain>
    </source>
</reference>
<organism evidence="1 2">
    <name type="scientific">Thomasclavelia ramosa</name>
    <dbReference type="NCBI Taxonomy" id="1547"/>
    <lineage>
        <taxon>Bacteria</taxon>
        <taxon>Bacillati</taxon>
        <taxon>Bacillota</taxon>
        <taxon>Erysipelotrichia</taxon>
        <taxon>Erysipelotrichales</taxon>
        <taxon>Coprobacillaceae</taxon>
        <taxon>Thomasclavelia</taxon>
    </lineage>
</organism>
<proteinExistence type="predicted"/>
<dbReference type="AlphaFoldDB" id="A0AB35III9"/>
<evidence type="ECO:0000313" key="1">
    <source>
        <dbReference type="EMBL" id="MDB7083259.1"/>
    </source>
</evidence>
<sequence>MLNCDELLNLEEKILEALPDKLTTILIKLNSNGKLDEFLEVLDLGYLTSQNTYRPYRSGKIVVVGQTEVKESILLGVAESCGVSKDRFEFCLDYNKAKSYNFKKM</sequence>